<proteinExistence type="predicted"/>
<organism evidence="2">
    <name type="scientific">bioreactor metagenome</name>
    <dbReference type="NCBI Taxonomy" id="1076179"/>
    <lineage>
        <taxon>unclassified sequences</taxon>
        <taxon>metagenomes</taxon>
        <taxon>ecological metagenomes</taxon>
    </lineage>
</organism>
<evidence type="ECO:0000313" key="2">
    <source>
        <dbReference type="EMBL" id="MPM62031.1"/>
    </source>
</evidence>
<reference evidence="2" key="1">
    <citation type="submission" date="2019-08" db="EMBL/GenBank/DDBJ databases">
        <authorList>
            <person name="Kucharzyk K."/>
            <person name="Murdoch R.W."/>
            <person name="Higgins S."/>
            <person name="Loffler F."/>
        </authorList>
    </citation>
    <scope>NUCLEOTIDE SEQUENCE</scope>
</reference>
<sequence>MQAGDERLVAAGGHRLERGRPHPGHDPHRHRHVGGVGDLHAELRVLGVDRAHAERDDVHRPAVHRAAVELGQGGLHLGRVAPVVRRAGVDLLLRADERTVLDPGHVVGVGGEVVGVLLLVVRQADGRAGGDELGAESVVLLLGPVTPIDGIGFGECCDLGDPLQKSLVGRGCLGGVNGHGVLLVELEPAGTRTDASGDWTDSRPLTQLV</sequence>
<dbReference type="EMBL" id="VSSQ01018654">
    <property type="protein sequence ID" value="MPM62031.1"/>
    <property type="molecule type" value="Genomic_DNA"/>
</dbReference>
<accession>A0A645BBJ3</accession>
<evidence type="ECO:0000256" key="1">
    <source>
        <dbReference type="SAM" id="MobiDB-lite"/>
    </source>
</evidence>
<gene>
    <name evidence="2" type="ORF">SDC9_108896</name>
</gene>
<name>A0A645BBJ3_9ZZZZ</name>
<feature type="region of interest" description="Disordered" evidence="1">
    <location>
        <begin position="11"/>
        <end position="30"/>
    </location>
</feature>
<feature type="compositionally biased region" description="Basic and acidic residues" evidence="1">
    <location>
        <begin position="11"/>
        <end position="26"/>
    </location>
</feature>
<protein>
    <submittedName>
        <fullName evidence="2">Uncharacterized protein</fullName>
    </submittedName>
</protein>
<comment type="caution">
    <text evidence="2">The sequence shown here is derived from an EMBL/GenBank/DDBJ whole genome shotgun (WGS) entry which is preliminary data.</text>
</comment>
<dbReference type="AlphaFoldDB" id="A0A645BBJ3"/>